<dbReference type="Proteomes" id="UP000818029">
    <property type="component" value="Chromosome A05"/>
</dbReference>
<gene>
    <name evidence="2" type="primary">LOC121229514</name>
</gene>
<name>A0ABM3BSH8_GOSHI</name>
<dbReference type="PANTHER" id="PTHR35278">
    <property type="entry name" value="TRANSMEMBRANE PROTEIN-RELATED"/>
    <property type="match status" value="1"/>
</dbReference>
<dbReference type="RefSeq" id="XP_040970013.1">
    <property type="nucleotide sequence ID" value="XM_041114079.1"/>
</dbReference>
<protein>
    <submittedName>
        <fullName evidence="2">Uncharacterized protein isoform X2</fullName>
    </submittedName>
</protein>
<organism evidence="1 2">
    <name type="scientific">Gossypium hirsutum</name>
    <name type="common">Upland cotton</name>
    <name type="synonym">Gossypium mexicanum</name>
    <dbReference type="NCBI Taxonomy" id="3635"/>
    <lineage>
        <taxon>Eukaryota</taxon>
        <taxon>Viridiplantae</taxon>
        <taxon>Streptophyta</taxon>
        <taxon>Embryophyta</taxon>
        <taxon>Tracheophyta</taxon>
        <taxon>Spermatophyta</taxon>
        <taxon>Magnoliopsida</taxon>
        <taxon>eudicotyledons</taxon>
        <taxon>Gunneridae</taxon>
        <taxon>Pentapetalae</taxon>
        <taxon>rosids</taxon>
        <taxon>malvids</taxon>
        <taxon>Malvales</taxon>
        <taxon>Malvaceae</taxon>
        <taxon>Malvoideae</taxon>
        <taxon>Gossypium</taxon>
    </lineage>
</organism>
<reference evidence="2" key="2">
    <citation type="submission" date="2025-08" db="UniProtKB">
        <authorList>
            <consortium name="RefSeq"/>
        </authorList>
    </citation>
    <scope>IDENTIFICATION</scope>
</reference>
<dbReference type="GeneID" id="121229514"/>
<dbReference type="PANTHER" id="PTHR35278:SF1">
    <property type="entry name" value="F8K7.16"/>
    <property type="match status" value="1"/>
</dbReference>
<accession>A0ABM3BSH8</accession>
<sequence length="141" mass="15190">MINLEITSTVVGLVHLAAVGGTNQVTSTSCCYNHAPNLPVFSGFIQAIGKLFRSPLDFLAGKSCSSICGSTWDLICYIENFCVANILKLIMVLVLSYIEWYGDAFHAGSHLGNFVALSSAISFKTSSESIDVDDDQGEEKE</sequence>
<reference evidence="1" key="1">
    <citation type="journal article" date="2020" name="Nat. Genet.">
        <title>Genomic diversifications of five Gossypium allopolyploid species and their impact on cotton improvement.</title>
        <authorList>
            <person name="Chen Z.J."/>
            <person name="Sreedasyam A."/>
            <person name="Ando A."/>
            <person name="Song Q."/>
            <person name="De Santiago L.M."/>
            <person name="Hulse-Kemp A.M."/>
            <person name="Ding M."/>
            <person name="Ye W."/>
            <person name="Kirkbride R.C."/>
            <person name="Jenkins J."/>
            <person name="Plott C."/>
            <person name="Lovell J."/>
            <person name="Lin Y.M."/>
            <person name="Vaughn R."/>
            <person name="Liu B."/>
            <person name="Simpson S."/>
            <person name="Scheffler B.E."/>
            <person name="Wen L."/>
            <person name="Saski C.A."/>
            <person name="Grover C.E."/>
            <person name="Hu G."/>
            <person name="Conover J.L."/>
            <person name="Carlson J.W."/>
            <person name="Shu S."/>
            <person name="Boston L.B."/>
            <person name="Williams M."/>
            <person name="Peterson D.G."/>
            <person name="McGee K."/>
            <person name="Jones D.C."/>
            <person name="Wendel J.F."/>
            <person name="Stelly D.M."/>
            <person name="Grimwood J."/>
            <person name="Schmutz J."/>
        </authorList>
    </citation>
    <scope>NUCLEOTIDE SEQUENCE [LARGE SCALE GENOMIC DNA]</scope>
    <source>
        <strain evidence="1">cv. TM-1</strain>
    </source>
</reference>
<evidence type="ECO:0000313" key="1">
    <source>
        <dbReference type="Proteomes" id="UP000818029"/>
    </source>
</evidence>
<proteinExistence type="predicted"/>
<keyword evidence="1" id="KW-1185">Reference proteome</keyword>
<evidence type="ECO:0000313" key="2">
    <source>
        <dbReference type="RefSeq" id="XP_040970013.1"/>
    </source>
</evidence>